<comment type="cofactor">
    <cofactor evidence="1">
        <name>Zn(2+)</name>
        <dbReference type="ChEBI" id="CHEBI:29105"/>
    </cofactor>
</comment>
<evidence type="ECO:0000256" key="1">
    <source>
        <dbReference type="ARBA" id="ARBA00001947"/>
    </source>
</evidence>
<comment type="subcellular location">
    <subcellularLocation>
        <location evidence="2">Cytoplasm</location>
    </subcellularLocation>
</comment>
<dbReference type="Pfam" id="PF02272">
    <property type="entry name" value="DHHA1"/>
    <property type="match status" value="1"/>
</dbReference>
<dbReference type="SUPFAM" id="SSF50447">
    <property type="entry name" value="Translation proteins"/>
    <property type="match status" value="1"/>
</dbReference>
<dbReference type="GO" id="GO:0046872">
    <property type="term" value="F:metal ion binding"/>
    <property type="evidence" value="ECO:0007669"/>
    <property type="project" value="UniProtKB-KW"/>
</dbReference>
<evidence type="ECO:0000256" key="4">
    <source>
        <dbReference type="ARBA" id="ARBA00022833"/>
    </source>
</evidence>
<dbReference type="SUPFAM" id="SSF55186">
    <property type="entry name" value="ThrRS/AlaRS common domain"/>
    <property type="match status" value="1"/>
</dbReference>
<dbReference type="GO" id="GO:0002161">
    <property type="term" value="F:aminoacyl-tRNA deacylase activity"/>
    <property type="evidence" value="ECO:0007669"/>
    <property type="project" value="UniProtKB-ARBA"/>
</dbReference>
<dbReference type="InterPro" id="IPR018164">
    <property type="entry name" value="Ala-tRNA-synth_IIc_N"/>
</dbReference>
<dbReference type="PROSITE" id="PS50860">
    <property type="entry name" value="AA_TRNA_LIGASE_II_ALA"/>
    <property type="match status" value="1"/>
</dbReference>
<evidence type="ECO:0000256" key="3">
    <source>
        <dbReference type="ARBA" id="ARBA00022723"/>
    </source>
</evidence>
<dbReference type="InterPro" id="IPR018163">
    <property type="entry name" value="Thr/Ala-tRNA-synth_IIc_edit"/>
</dbReference>
<dbReference type="Pfam" id="PF01411">
    <property type="entry name" value="tRNA-synt_2c"/>
    <property type="match status" value="1"/>
</dbReference>
<dbReference type="Proteomes" id="UP000287361">
    <property type="component" value="Unassembled WGS sequence"/>
</dbReference>
<dbReference type="AlphaFoldDB" id="A0A401LBG9"/>
<dbReference type="Gene3D" id="3.10.310.40">
    <property type="match status" value="1"/>
</dbReference>
<keyword evidence="5" id="KW-0175">Coiled coil</keyword>
<dbReference type="GO" id="GO:0005524">
    <property type="term" value="F:ATP binding"/>
    <property type="evidence" value="ECO:0007669"/>
    <property type="project" value="InterPro"/>
</dbReference>
<dbReference type="Pfam" id="PF07973">
    <property type="entry name" value="tRNA_SAD"/>
    <property type="match status" value="1"/>
</dbReference>
<dbReference type="InterPro" id="IPR012947">
    <property type="entry name" value="tRNA_SAD"/>
</dbReference>
<protein>
    <submittedName>
        <fullName evidence="7">Alanyl-tRNA editing protein</fullName>
    </submittedName>
</protein>
<dbReference type="Gene3D" id="3.30.980.10">
    <property type="entry name" value="Threonyl-trna Synthetase, Chain A, domain 2"/>
    <property type="match status" value="1"/>
</dbReference>
<dbReference type="EMBL" id="BHVZ01000001">
    <property type="protein sequence ID" value="GCB28824.1"/>
    <property type="molecule type" value="Genomic_DNA"/>
</dbReference>
<dbReference type="InterPro" id="IPR009000">
    <property type="entry name" value="Transl_B-barrel_sf"/>
</dbReference>
<keyword evidence="8" id="KW-1185">Reference proteome</keyword>
<dbReference type="GO" id="GO:0003676">
    <property type="term" value="F:nucleic acid binding"/>
    <property type="evidence" value="ECO:0007669"/>
    <property type="project" value="InterPro"/>
</dbReference>
<name>A0A401LBG9_9FIRM</name>
<reference evidence="7 8" key="1">
    <citation type="submission" date="2018-10" db="EMBL/GenBank/DDBJ databases">
        <title>Draft Genome Sequence of Anaerotignum sp. KCTC 15736.</title>
        <authorList>
            <person name="Choi S.H."/>
            <person name="Kim J.S."/>
            <person name="Kang S.W."/>
            <person name="Lee J.S."/>
            <person name="Park S.H."/>
        </authorList>
    </citation>
    <scope>NUCLEOTIDE SEQUENCE [LARGE SCALE GENOMIC DNA]</scope>
    <source>
        <strain evidence="7 8">KCTC 15736</strain>
    </source>
</reference>
<dbReference type="GO" id="GO:0005737">
    <property type="term" value="C:cytoplasm"/>
    <property type="evidence" value="ECO:0007669"/>
    <property type="project" value="UniProtKB-SubCell"/>
</dbReference>
<dbReference type="GO" id="GO:0006419">
    <property type="term" value="P:alanyl-tRNA aminoacylation"/>
    <property type="evidence" value="ECO:0007669"/>
    <property type="project" value="InterPro"/>
</dbReference>
<accession>A0A401LBG9</accession>
<evidence type="ECO:0000256" key="2">
    <source>
        <dbReference type="ARBA" id="ARBA00004496"/>
    </source>
</evidence>
<dbReference type="InterPro" id="IPR018165">
    <property type="entry name" value="Ala-tRNA-synth_IIc_core"/>
</dbReference>
<dbReference type="SMART" id="SM00863">
    <property type="entry name" value="tRNA_SAD"/>
    <property type="match status" value="1"/>
</dbReference>
<feature type="coiled-coil region" evidence="5">
    <location>
        <begin position="258"/>
        <end position="285"/>
    </location>
</feature>
<evidence type="ECO:0000313" key="8">
    <source>
        <dbReference type="Proteomes" id="UP000287361"/>
    </source>
</evidence>
<dbReference type="PANTHER" id="PTHR43462">
    <property type="entry name" value="ALANYL-TRNA EDITING PROTEIN"/>
    <property type="match status" value="1"/>
</dbReference>
<keyword evidence="4" id="KW-0862">Zinc</keyword>
<evidence type="ECO:0000313" key="7">
    <source>
        <dbReference type="EMBL" id="GCB28824.1"/>
    </source>
</evidence>
<evidence type="ECO:0000259" key="6">
    <source>
        <dbReference type="PROSITE" id="PS50860"/>
    </source>
</evidence>
<gene>
    <name evidence="7" type="ORF">KGMB03357_04850</name>
</gene>
<sequence length="388" mass="43245">MTEKLYYRDAYATKFTARVLDCTEEKKHWTVILNRTLFYPEGGGQPADIGVLGGVRVLDVHERGEDIVHTTDKPLPVGAEVEGEIDWEHRFDLMQNHSGEHILSGVICGRYGCDNVGFHMGKESITIDLNTKIPAEDLPYLEEKANEAIWKNVPVGIRYPSKEELAKLEYRSKKELEGQVRIVNVGEYDCCACCGTHVKLAGEIGQIKIIGAQNYKGGTRLELLCGKRALQEFRKKNDVSAEVGRLLSVPAVKADSAVKNVLAERDELLQNLNQLKWKYFTLKAEQVPEGTENILFFGEGLNSKDLTHFADLLLQKGAKRAAVFSKADEGYVFVLLSAEKDARAYTDEMKEPFGCKGGGKPDAVQGRVAAEKKALKNFFADKEFLIAE</sequence>
<dbReference type="GO" id="GO:0004813">
    <property type="term" value="F:alanine-tRNA ligase activity"/>
    <property type="evidence" value="ECO:0007669"/>
    <property type="project" value="InterPro"/>
</dbReference>
<dbReference type="OrthoDB" id="9812949at2"/>
<organism evidence="7 8">
    <name type="scientific">Anaerotignum faecicola</name>
    <dbReference type="NCBI Taxonomy" id="2358141"/>
    <lineage>
        <taxon>Bacteria</taxon>
        <taxon>Bacillati</taxon>
        <taxon>Bacillota</taxon>
        <taxon>Clostridia</taxon>
        <taxon>Lachnospirales</taxon>
        <taxon>Anaerotignaceae</taxon>
        <taxon>Anaerotignum</taxon>
    </lineage>
</organism>
<dbReference type="InterPro" id="IPR051335">
    <property type="entry name" value="Alanyl-tRNA_Editing_Enzymes"/>
</dbReference>
<evidence type="ECO:0000256" key="5">
    <source>
        <dbReference type="SAM" id="Coils"/>
    </source>
</evidence>
<proteinExistence type="predicted"/>
<comment type="caution">
    <text evidence="7">The sequence shown here is derived from an EMBL/GenBank/DDBJ whole genome shotgun (WGS) entry which is preliminary data.</text>
</comment>
<dbReference type="InterPro" id="IPR003156">
    <property type="entry name" value="DHHA1_dom"/>
</dbReference>
<dbReference type="Gene3D" id="2.40.30.130">
    <property type="match status" value="1"/>
</dbReference>
<keyword evidence="3" id="KW-0479">Metal-binding</keyword>
<feature type="domain" description="Alanyl-transfer RNA synthetases family profile" evidence="6">
    <location>
        <begin position="1"/>
        <end position="235"/>
    </location>
</feature>
<dbReference type="PANTHER" id="PTHR43462:SF1">
    <property type="entry name" value="ALANYL-TRNA EDITING PROTEIN AARSD1"/>
    <property type="match status" value="1"/>
</dbReference>